<dbReference type="InterPro" id="IPR004087">
    <property type="entry name" value="KH_dom"/>
</dbReference>
<dbReference type="Gene3D" id="3.30.1370.10">
    <property type="entry name" value="K Homology domain, type 1"/>
    <property type="match status" value="5"/>
</dbReference>
<proteinExistence type="predicted"/>
<evidence type="ECO:0000259" key="4">
    <source>
        <dbReference type="SMART" id="SM00322"/>
    </source>
</evidence>
<evidence type="ECO:0000313" key="5">
    <source>
        <dbReference type="EMBL" id="KAK1368983.1"/>
    </source>
</evidence>
<reference evidence="5" key="2">
    <citation type="submission" date="2023-05" db="EMBL/GenBank/DDBJ databases">
        <authorList>
            <person name="Schelkunov M.I."/>
        </authorList>
    </citation>
    <scope>NUCLEOTIDE SEQUENCE</scope>
    <source>
        <strain evidence="5">Hsosn_3</strain>
        <tissue evidence="5">Leaf</tissue>
    </source>
</reference>
<reference evidence="5" key="1">
    <citation type="submission" date="2023-02" db="EMBL/GenBank/DDBJ databases">
        <title>Genome of toxic invasive species Heracleum sosnowskyi carries increased number of genes despite the absence of recent whole-genome duplications.</title>
        <authorList>
            <person name="Schelkunov M."/>
            <person name="Shtratnikova V."/>
            <person name="Makarenko M."/>
            <person name="Klepikova A."/>
            <person name="Omelchenko D."/>
            <person name="Novikova G."/>
            <person name="Obukhova E."/>
            <person name="Bogdanov V."/>
            <person name="Penin A."/>
            <person name="Logacheva M."/>
        </authorList>
    </citation>
    <scope>NUCLEOTIDE SEQUENCE</scope>
    <source>
        <strain evidence="5">Hsosn_3</strain>
        <tissue evidence="5">Leaf</tissue>
    </source>
</reference>
<dbReference type="SUPFAM" id="SSF54791">
    <property type="entry name" value="Eukaryotic type KH-domain (KH-domain type I)"/>
    <property type="match status" value="5"/>
</dbReference>
<dbReference type="GO" id="GO:0003723">
    <property type="term" value="F:RNA binding"/>
    <property type="evidence" value="ECO:0007669"/>
    <property type="project" value="UniProtKB-UniRule"/>
</dbReference>
<feature type="domain" description="K Homology" evidence="4">
    <location>
        <begin position="388"/>
        <end position="462"/>
    </location>
</feature>
<evidence type="ECO:0000313" key="6">
    <source>
        <dbReference type="Proteomes" id="UP001237642"/>
    </source>
</evidence>
<keyword evidence="1" id="KW-0677">Repeat</keyword>
<dbReference type="AlphaFoldDB" id="A0AAD8HMD7"/>
<feature type="region of interest" description="Disordered" evidence="3">
    <location>
        <begin position="1"/>
        <end position="30"/>
    </location>
</feature>
<dbReference type="CDD" id="cd22459">
    <property type="entry name" value="KH-I_PEPPER_rpt1_like"/>
    <property type="match status" value="1"/>
</dbReference>
<dbReference type="SMART" id="SM00322">
    <property type="entry name" value="KH"/>
    <property type="match status" value="5"/>
</dbReference>
<dbReference type="InterPro" id="IPR036612">
    <property type="entry name" value="KH_dom_type_1_sf"/>
</dbReference>
<protein>
    <submittedName>
        <fullName evidence="5">KH domain-containing protein</fullName>
    </submittedName>
</protein>
<accession>A0AAD8HMD7</accession>
<dbReference type="PANTHER" id="PTHR10288">
    <property type="entry name" value="KH DOMAIN CONTAINING RNA BINDING PROTEIN"/>
    <property type="match status" value="1"/>
</dbReference>
<evidence type="ECO:0000256" key="2">
    <source>
        <dbReference type="PROSITE-ProRule" id="PRU00117"/>
    </source>
</evidence>
<feature type="compositionally biased region" description="Basic and acidic residues" evidence="3">
    <location>
        <begin position="14"/>
        <end position="30"/>
    </location>
</feature>
<dbReference type="Proteomes" id="UP001237642">
    <property type="component" value="Unassembled WGS sequence"/>
</dbReference>
<dbReference type="PROSITE" id="PS50084">
    <property type="entry name" value="KH_TYPE_1"/>
    <property type="match status" value="5"/>
</dbReference>
<dbReference type="InterPro" id="IPR004088">
    <property type="entry name" value="KH_dom_type_1"/>
</dbReference>
<feature type="domain" description="K Homology" evidence="4">
    <location>
        <begin position="139"/>
        <end position="217"/>
    </location>
</feature>
<dbReference type="CDD" id="cd22462">
    <property type="entry name" value="KH-I_HEN4_like_rpt5"/>
    <property type="match status" value="1"/>
</dbReference>
<feature type="compositionally biased region" description="Basic residues" evidence="3">
    <location>
        <begin position="1"/>
        <end position="13"/>
    </location>
</feature>
<sequence length="628" mass="67390">MVEKGKRLHSRSHKNYDGDGRNQKRRVNDRDERGDGELIVYRILCPDRVIGSVIGKSGKVINSIRQESRAKVKVVDPFPGAKDRVLTIYCYVNEKVNVEVDNEFDDTEALCAAQQALLMVHTAISNAVASTGDSDKNQRDDECQLLVPASQSANVIGKSGSTIKKMRSKTRANIRVTSKDASDPKHSCAMHFDNFIQITGGSDAVKKALFAISAIMYKFGPKENISLDTSVPEVPPTIIIPSDVPVYPAAGMFPSVDSIVNSRSLSSILGAAHVPELAGYADTGRSWPAYSSSVPMVSHYGGASRSEELIIRVLCSFSTIGRVIGKGGASIKSVRKACGARVDVDDKKTDRNECTITVTATERLDDVKSMAVEAVLLLQEKINDEDADTVSIRLLIPSKVIGCIIGKNGSIINEIRKRTKADVRISKGDKPKCADDDDELVEVLGEVGSVRDALVQIVLRLRDDVLKDREVNQNPSDGVGLRSVYLGSADFSVPPVLPSVPPVGHLGYDQRGDTGSGLNMASTDNIYGYGSLPMGDSGYGSLPSPYSSKMYGGLPCLTVLEMVVPAHALGKVLGKGGANLDNIRKISGADIDISHSKSSRGDCVALISGTPEQKRAAENLIEAFILST</sequence>
<evidence type="ECO:0000256" key="3">
    <source>
        <dbReference type="SAM" id="MobiDB-lite"/>
    </source>
</evidence>
<keyword evidence="6" id="KW-1185">Reference proteome</keyword>
<feature type="domain" description="K Homology" evidence="4">
    <location>
        <begin position="37"/>
        <end position="108"/>
    </location>
</feature>
<gene>
    <name evidence="5" type="ORF">POM88_035075</name>
</gene>
<evidence type="ECO:0000256" key="1">
    <source>
        <dbReference type="ARBA" id="ARBA00022737"/>
    </source>
</evidence>
<keyword evidence="2" id="KW-0694">RNA-binding</keyword>
<feature type="domain" description="K Homology" evidence="4">
    <location>
        <begin position="556"/>
        <end position="626"/>
    </location>
</feature>
<dbReference type="Pfam" id="PF00013">
    <property type="entry name" value="KH_1"/>
    <property type="match status" value="5"/>
</dbReference>
<name>A0AAD8HMD7_9APIA</name>
<dbReference type="CDD" id="cd22460">
    <property type="entry name" value="KH-I_PEPPER_rpt2_like"/>
    <property type="match status" value="1"/>
</dbReference>
<comment type="caution">
    <text evidence="5">The sequence shown here is derived from an EMBL/GenBank/DDBJ whole genome shotgun (WGS) entry which is preliminary data.</text>
</comment>
<organism evidence="5 6">
    <name type="scientific">Heracleum sosnowskyi</name>
    <dbReference type="NCBI Taxonomy" id="360622"/>
    <lineage>
        <taxon>Eukaryota</taxon>
        <taxon>Viridiplantae</taxon>
        <taxon>Streptophyta</taxon>
        <taxon>Embryophyta</taxon>
        <taxon>Tracheophyta</taxon>
        <taxon>Spermatophyta</taxon>
        <taxon>Magnoliopsida</taxon>
        <taxon>eudicotyledons</taxon>
        <taxon>Gunneridae</taxon>
        <taxon>Pentapetalae</taxon>
        <taxon>asterids</taxon>
        <taxon>campanulids</taxon>
        <taxon>Apiales</taxon>
        <taxon>Apiaceae</taxon>
        <taxon>Apioideae</taxon>
        <taxon>apioid superclade</taxon>
        <taxon>Tordylieae</taxon>
        <taxon>Tordyliinae</taxon>
        <taxon>Heracleum</taxon>
    </lineage>
</organism>
<dbReference type="EMBL" id="JAUIZM010000008">
    <property type="protein sequence ID" value="KAK1368983.1"/>
    <property type="molecule type" value="Genomic_DNA"/>
</dbReference>
<feature type="domain" description="K Homology" evidence="4">
    <location>
        <begin position="307"/>
        <end position="380"/>
    </location>
</feature>